<dbReference type="AlphaFoldDB" id="A0AAD8L450"/>
<protein>
    <recommendedName>
        <fullName evidence="2">Uncharacterized GPI-anchored protein At5g19230-like domain-containing protein</fullName>
    </recommendedName>
</protein>
<sequence length="188" mass="20742">MVSLKFCVCVSVLLHAFFLLPNLVFCDEEDNLLSGINSFRQSRNLVPFSKNNNAGCMADEIAESLENKPCSIMAGPSIMTSTQPRYANYPDIIKKCDIDVNTTADGVILPVCVSKRIQTLVLTNYTQSSYASYLNNSRYSGIGIGKEDDWVVVVLTTNTPAGTFSNVGSVVRVSWFVVGLMMVWFGIW</sequence>
<keyword evidence="1" id="KW-0732">Signal</keyword>
<feature type="chain" id="PRO_5042234474" description="Uncharacterized GPI-anchored protein At5g19230-like domain-containing protein" evidence="1">
    <location>
        <begin position="27"/>
        <end position="188"/>
    </location>
</feature>
<name>A0AAD8L450_TARER</name>
<comment type="caution">
    <text evidence="3">The sequence shown here is derived from an EMBL/GenBank/DDBJ whole genome shotgun (WGS) entry which is preliminary data.</text>
</comment>
<feature type="signal peptide" evidence="1">
    <location>
        <begin position="1"/>
        <end position="26"/>
    </location>
</feature>
<dbReference type="PANTHER" id="PTHR33976:SF2">
    <property type="entry name" value="GLYCOPROTEIN MEMBRANE GPI-ANCHORED"/>
    <property type="match status" value="1"/>
</dbReference>
<keyword evidence="4" id="KW-1185">Reference proteome</keyword>
<evidence type="ECO:0000313" key="4">
    <source>
        <dbReference type="Proteomes" id="UP001229421"/>
    </source>
</evidence>
<dbReference type="PANTHER" id="PTHR33976">
    <property type="entry name" value="OS07G0645000 PROTEIN"/>
    <property type="match status" value="1"/>
</dbReference>
<gene>
    <name evidence="3" type="ORF">QVD17_09327</name>
</gene>
<dbReference type="EMBL" id="JAUHHV010000002">
    <property type="protein sequence ID" value="KAK1432431.1"/>
    <property type="molecule type" value="Genomic_DNA"/>
</dbReference>
<accession>A0AAD8L450</accession>
<organism evidence="3 4">
    <name type="scientific">Tagetes erecta</name>
    <name type="common">African marigold</name>
    <dbReference type="NCBI Taxonomy" id="13708"/>
    <lineage>
        <taxon>Eukaryota</taxon>
        <taxon>Viridiplantae</taxon>
        <taxon>Streptophyta</taxon>
        <taxon>Embryophyta</taxon>
        <taxon>Tracheophyta</taxon>
        <taxon>Spermatophyta</taxon>
        <taxon>Magnoliopsida</taxon>
        <taxon>eudicotyledons</taxon>
        <taxon>Gunneridae</taxon>
        <taxon>Pentapetalae</taxon>
        <taxon>asterids</taxon>
        <taxon>campanulids</taxon>
        <taxon>Asterales</taxon>
        <taxon>Asteraceae</taxon>
        <taxon>Asteroideae</taxon>
        <taxon>Heliantheae alliance</taxon>
        <taxon>Tageteae</taxon>
        <taxon>Tagetes</taxon>
    </lineage>
</organism>
<proteinExistence type="predicted"/>
<evidence type="ECO:0000256" key="1">
    <source>
        <dbReference type="SAM" id="SignalP"/>
    </source>
</evidence>
<dbReference type="Proteomes" id="UP001229421">
    <property type="component" value="Unassembled WGS sequence"/>
</dbReference>
<dbReference type="InterPro" id="IPR059083">
    <property type="entry name" value="At5g19230_dom"/>
</dbReference>
<reference evidence="3" key="1">
    <citation type="journal article" date="2023" name="bioRxiv">
        <title>Improved chromosome-level genome assembly for marigold (Tagetes erecta).</title>
        <authorList>
            <person name="Jiang F."/>
            <person name="Yuan L."/>
            <person name="Wang S."/>
            <person name="Wang H."/>
            <person name="Xu D."/>
            <person name="Wang A."/>
            <person name="Fan W."/>
        </authorList>
    </citation>
    <scope>NUCLEOTIDE SEQUENCE</scope>
    <source>
        <strain evidence="3">WSJ</strain>
        <tissue evidence="3">Leaf</tissue>
    </source>
</reference>
<evidence type="ECO:0000259" key="2">
    <source>
        <dbReference type="Pfam" id="PF25884"/>
    </source>
</evidence>
<dbReference type="InterPro" id="IPR045285">
    <property type="entry name" value="At5g19230-like"/>
</dbReference>
<feature type="domain" description="Uncharacterized GPI-anchored protein At5g19230-like" evidence="2">
    <location>
        <begin position="29"/>
        <end position="155"/>
    </location>
</feature>
<evidence type="ECO:0000313" key="3">
    <source>
        <dbReference type="EMBL" id="KAK1432431.1"/>
    </source>
</evidence>
<dbReference type="Pfam" id="PF25884">
    <property type="entry name" value="At5g19230"/>
    <property type="match status" value="1"/>
</dbReference>